<name>A0A2Z4Q455_9CAUD</name>
<proteinExistence type="predicted"/>
<organism evidence="1 2">
    <name type="scientific">Microbacterium phage Floof</name>
    <dbReference type="NCBI Taxonomy" id="2201433"/>
    <lineage>
        <taxon>Viruses</taxon>
        <taxon>Duplodnaviria</taxon>
        <taxon>Heunggongvirae</taxon>
        <taxon>Uroviricota</taxon>
        <taxon>Caudoviricetes</taxon>
        <taxon>Casidaviridae</taxon>
        <taxon>Percivalvirus</taxon>
        <taxon>Percivalvirus floof</taxon>
    </lineage>
</organism>
<dbReference type="EMBL" id="MH271298">
    <property type="protein sequence ID" value="AWY04882.1"/>
    <property type="molecule type" value="Genomic_DNA"/>
</dbReference>
<evidence type="ECO:0000313" key="1">
    <source>
        <dbReference type="EMBL" id="AWY04882.1"/>
    </source>
</evidence>
<protein>
    <submittedName>
        <fullName evidence="1">Holliday junction resolvase</fullName>
    </submittedName>
</protein>
<reference evidence="2" key="1">
    <citation type="submission" date="2018-04" db="EMBL/GenBank/DDBJ databases">
        <authorList>
            <person name="Go L.Y."/>
            <person name="Mitchell J.A."/>
        </authorList>
    </citation>
    <scope>NUCLEOTIDE SEQUENCE [LARGE SCALE GENOMIC DNA]</scope>
</reference>
<keyword evidence="2" id="KW-1185">Reference proteome</keyword>
<dbReference type="Proteomes" id="UP000251585">
    <property type="component" value="Segment"/>
</dbReference>
<gene>
    <name evidence="1" type="primary">46</name>
    <name evidence="1" type="ORF">PBI_FLOOF_46</name>
</gene>
<sequence>MANAAKRKGTAYESAVVKYLQEHGIPARRVAQTGQLDTGDIHGIDPFAGQCKAYKDMASALRDGVAGANVQAPRAGQPYGVAFIKRPGKPIADGYAVMDLATFAKLLAQLRDLPEGYLHG</sequence>
<evidence type="ECO:0000313" key="2">
    <source>
        <dbReference type="Proteomes" id="UP000251585"/>
    </source>
</evidence>
<accession>A0A2Z4Q455</accession>